<feature type="transmembrane region" description="Helical" evidence="1">
    <location>
        <begin position="111"/>
        <end position="134"/>
    </location>
</feature>
<dbReference type="Proteomes" id="UP001262754">
    <property type="component" value="Unassembled WGS sequence"/>
</dbReference>
<feature type="transmembrane region" description="Helical" evidence="1">
    <location>
        <begin position="213"/>
        <end position="230"/>
    </location>
</feature>
<sequence>MTDAAVQRGFEAARVLKHAMTIFRRDAFKILLFSALFVALPDLGMDALTRVFSRPETGYAAPNTWIMILVSLLVSMLGSVTLQAAISRSALSRLESPHTAGAAPFGGARDYLTLLALGVVTSLGILGGFVLLVIPGVILSLAWMVVVPAMVTERLGVWDTIRRSNRLTGERRGAIFGLSLAVGVVWFVFAWLIQLAASAVGNPVVDAIAEPMMQALLSIVNALLAVSIYYELRWSKEGTPTDRLVEVFA</sequence>
<dbReference type="RefSeq" id="WP_310028010.1">
    <property type="nucleotide sequence ID" value="NZ_JAVDRL010000001.1"/>
</dbReference>
<gene>
    <name evidence="3" type="ORF">J2800_000032</name>
</gene>
<feature type="transmembrane region" description="Helical" evidence="1">
    <location>
        <begin position="65"/>
        <end position="86"/>
    </location>
</feature>
<feature type="transmembrane region" description="Helical" evidence="1">
    <location>
        <begin position="140"/>
        <end position="161"/>
    </location>
</feature>
<keyword evidence="4" id="KW-1185">Reference proteome</keyword>
<keyword evidence="1" id="KW-0472">Membrane</keyword>
<name>A0ABU1MT09_9CAUL</name>
<dbReference type="InterPro" id="IPR057169">
    <property type="entry name" value="DUF7847"/>
</dbReference>
<dbReference type="Pfam" id="PF25231">
    <property type="entry name" value="DUF7847"/>
    <property type="match status" value="1"/>
</dbReference>
<feature type="domain" description="DUF7847" evidence="2">
    <location>
        <begin position="114"/>
        <end position="226"/>
    </location>
</feature>
<keyword evidence="1" id="KW-1133">Transmembrane helix</keyword>
<comment type="caution">
    <text evidence="3">The sequence shown here is derived from an EMBL/GenBank/DDBJ whole genome shotgun (WGS) entry which is preliminary data.</text>
</comment>
<evidence type="ECO:0000313" key="3">
    <source>
        <dbReference type="EMBL" id="MDR6529317.1"/>
    </source>
</evidence>
<evidence type="ECO:0000313" key="4">
    <source>
        <dbReference type="Proteomes" id="UP001262754"/>
    </source>
</evidence>
<proteinExistence type="predicted"/>
<feature type="transmembrane region" description="Helical" evidence="1">
    <location>
        <begin position="173"/>
        <end position="193"/>
    </location>
</feature>
<protein>
    <submittedName>
        <fullName evidence="3">Uncharacterized membrane protein (DUF485 family)</fullName>
    </submittedName>
</protein>
<keyword evidence="1" id="KW-0812">Transmembrane</keyword>
<evidence type="ECO:0000259" key="2">
    <source>
        <dbReference type="Pfam" id="PF25231"/>
    </source>
</evidence>
<organism evidence="3 4">
    <name type="scientific">Caulobacter rhizosphaerae</name>
    <dbReference type="NCBI Taxonomy" id="2010972"/>
    <lineage>
        <taxon>Bacteria</taxon>
        <taxon>Pseudomonadati</taxon>
        <taxon>Pseudomonadota</taxon>
        <taxon>Alphaproteobacteria</taxon>
        <taxon>Caulobacterales</taxon>
        <taxon>Caulobacteraceae</taxon>
        <taxon>Caulobacter</taxon>
    </lineage>
</organism>
<feature type="transmembrane region" description="Helical" evidence="1">
    <location>
        <begin position="27"/>
        <end position="45"/>
    </location>
</feature>
<dbReference type="EMBL" id="JAVDRL010000001">
    <property type="protein sequence ID" value="MDR6529317.1"/>
    <property type="molecule type" value="Genomic_DNA"/>
</dbReference>
<evidence type="ECO:0000256" key="1">
    <source>
        <dbReference type="SAM" id="Phobius"/>
    </source>
</evidence>
<reference evidence="3 4" key="1">
    <citation type="submission" date="2023-07" db="EMBL/GenBank/DDBJ databases">
        <title>Sorghum-associated microbial communities from plants grown in Nebraska, USA.</title>
        <authorList>
            <person name="Schachtman D."/>
        </authorList>
    </citation>
    <scope>NUCLEOTIDE SEQUENCE [LARGE SCALE GENOMIC DNA]</scope>
    <source>
        <strain evidence="3 4">DS2154</strain>
    </source>
</reference>
<accession>A0ABU1MT09</accession>